<organism evidence="1 2">
    <name type="scientific">Deinococcus metallilatus</name>
    <dbReference type="NCBI Taxonomy" id="1211322"/>
    <lineage>
        <taxon>Bacteria</taxon>
        <taxon>Thermotogati</taxon>
        <taxon>Deinococcota</taxon>
        <taxon>Deinococci</taxon>
        <taxon>Deinococcales</taxon>
        <taxon>Deinococcaceae</taxon>
        <taxon>Deinococcus</taxon>
    </lineage>
</organism>
<dbReference type="EMBL" id="JACHFV010000003">
    <property type="protein sequence ID" value="MBB5294120.1"/>
    <property type="molecule type" value="Genomic_DNA"/>
</dbReference>
<keyword evidence="2" id="KW-1185">Reference proteome</keyword>
<reference evidence="1 2" key="1">
    <citation type="submission" date="2020-08" db="EMBL/GenBank/DDBJ databases">
        <title>Genomic Encyclopedia of Type Strains, Phase IV (KMG-IV): sequencing the most valuable type-strain genomes for metagenomic binning, comparative biology and taxonomic classification.</title>
        <authorList>
            <person name="Goeker M."/>
        </authorList>
    </citation>
    <scope>NUCLEOTIDE SEQUENCE [LARGE SCALE GENOMIC DNA]</scope>
    <source>
        <strain evidence="1 2">DSM 105434</strain>
    </source>
</reference>
<name>A0ABR6MQ96_9DEIO</name>
<accession>A0ABR6MQ96</accession>
<comment type="caution">
    <text evidence="1">The sequence shown here is derived from an EMBL/GenBank/DDBJ whole genome shotgun (WGS) entry which is preliminary data.</text>
</comment>
<dbReference type="RefSeq" id="WP_164973481.1">
    <property type="nucleotide sequence ID" value="NZ_BSUI01000016.1"/>
</dbReference>
<dbReference type="Proteomes" id="UP000536909">
    <property type="component" value="Unassembled WGS sequence"/>
</dbReference>
<evidence type="ECO:0000313" key="1">
    <source>
        <dbReference type="EMBL" id="MBB5294120.1"/>
    </source>
</evidence>
<protein>
    <submittedName>
        <fullName evidence="1">Uncharacterized protein</fullName>
    </submittedName>
</protein>
<gene>
    <name evidence="1" type="ORF">HNQ10_000934</name>
</gene>
<evidence type="ECO:0000313" key="2">
    <source>
        <dbReference type="Proteomes" id="UP000536909"/>
    </source>
</evidence>
<proteinExistence type="predicted"/>
<sequence>MHLDLYLDRAEALRAEAQHAREVRAARPLRPAQPRLEAFLSALHLRPRVRPA</sequence>